<sequence length="89" mass="10004">MQIFATTLFTIFSVLICTVNGSETYCLNQQERCSIWMVFPSGSPGLKPGTMEIPKELTLYDKKGTVLETQMEQPEKRGPIMVKSSLEKP</sequence>
<reference evidence="4" key="1">
    <citation type="journal article" date="2017" name="Genome Biol. Evol.">
        <title>The complete genome sequence of the phytopathogenic fungus Sclerotinia sclerotiorum reveals insights into the genome architecture of broad host range pathogens.</title>
        <authorList>
            <person name="Derbyshire M."/>
            <person name="Denton-Giles M."/>
            <person name="Hegedus D."/>
            <person name="Seifbarghy S."/>
            <person name="Rollins J."/>
            <person name="van Kan J."/>
            <person name="Seidl M.F."/>
            <person name="Faino L."/>
            <person name="Mbengue M."/>
            <person name="Navaud O."/>
            <person name="Raffaele S."/>
            <person name="Hammond-Kosack K."/>
            <person name="Heard S."/>
            <person name="Oliver R."/>
        </authorList>
    </citation>
    <scope>NUCLEOTIDE SEQUENCE [LARGE SCALE GENOMIC DNA]</scope>
    <source>
        <strain evidence="4">ATCC 18683 / 1980 / Ss-1</strain>
    </source>
</reference>
<dbReference type="RefSeq" id="XP_001585038.1">
    <property type="nucleotide sequence ID" value="XM_001584988.1"/>
</dbReference>
<protein>
    <submittedName>
        <fullName evidence="3">Uncharacterized protein</fullName>
    </submittedName>
</protein>
<dbReference type="AlphaFoldDB" id="A0A1D9QFZ3"/>
<gene>
    <name evidence="3" type="ORF">sscle_11g085790</name>
</gene>
<evidence type="ECO:0000313" key="3">
    <source>
        <dbReference type="EMBL" id="APA13809.1"/>
    </source>
</evidence>
<dbReference type="Proteomes" id="UP000177798">
    <property type="component" value="Chromosome 11"/>
</dbReference>
<evidence type="ECO:0000256" key="1">
    <source>
        <dbReference type="SAM" id="MobiDB-lite"/>
    </source>
</evidence>
<dbReference type="OrthoDB" id="3543146at2759"/>
<proteinExistence type="predicted"/>
<feature type="signal peptide" evidence="2">
    <location>
        <begin position="1"/>
        <end position="21"/>
    </location>
</feature>
<feature type="region of interest" description="Disordered" evidence="1">
    <location>
        <begin position="70"/>
        <end position="89"/>
    </location>
</feature>
<dbReference type="EMBL" id="CP017824">
    <property type="protein sequence ID" value="APA13809.1"/>
    <property type="molecule type" value="Genomic_DNA"/>
</dbReference>
<name>A0A1D9QFZ3_SCLS1</name>
<evidence type="ECO:0000313" key="4">
    <source>
        <dbReference type="Proteomes" id="UP000177798"/>
    </source>
</evidence>
<dbReference type="VEuPathDB" id="FungiDB:sscle_11g085790"/>
<evidence type="ECO:0000256" key="2">
    <source>
        <dbReference type="SAM" id="SignalP"/>
    </source>
</evidence>
<accession>A0A1D9QFZ3</accession>
<keyword evidence="2" id="KW-0732">Signal</keyword>
<feature type="chain" id="PRO_5010556291" evidence="2">
    <location>
        <begin position="22"/>
        <end position="89"/>
    </location>
</feature>
<organism evidence="3 4">
    <name type="scientific">Sclerotinia sclerotiorum (strain ATCC 18683 / 1980 / Ss-1)</name>
    <name type="common">White mold</name>
    <name type="synonym">Whetzelinia sclerotiorum</name>
    <dbReference type="NCBI Taxonomy" id="665079"/>
    <lineage>
        <taxon>Eukaryota</taxon>
        <taxon>Fungi</taxon>
        <taxon>Dikarya</taxon>
        <taxon>Ascomycota</taxon>
        <taxon>Pezizomycotina</taxon>
        <taxon>Leotiomycetes</taxon>
        <taxon>Helotiales</taxon>
        <taxon>Sclerotiniaceae</taxon>
        <taxon>Sclerotinia</taxon>
    </lineage>
</organism>
<dbReference type="KEGG" id="ssl:SS1G_13898"/>